<keyword evidence="3" id="KW-1185">Reference proteome</keyword>
<feature type="non-terminal residue" evidence="2">
    <location>
        <position position="1"/>
    </location>
</feature>
<dbReference type="Proteomes" id="UP000288716">
    <property type="component" value="Unassembled WGS sequence"/>
</dbReference>
<dbReference type="InterPro" id="IPR043502">
    <property type="entry name" value="DNA/RNA_pol_sf"/>
</dbReference>
<accession>A0A443S7R6</accession>
<name>A0A443S7R6_9ACAR</name>
<dbReference type="EMBL" id="NCKV01006187">
    <property type="protein sequence ID" value="RWS23588.1"/>
    <property type="molecule type" value="Genomic_DNA"/>
</dbReference>
<dbReference type="SUPFAM" id="SSF56672">
    <property type="entry name" value="DNA/RNA polymerases"/>
    <property type="match status" value="1"/>
</dbReference>
<sequence length="362" mass="42066">CYKRQRNLVVSLIRTAKSQYYNNLLVENKRHPKKFWRILKQLLPTKKSNNFRSNSDIDVNAINKQFIESANNCLGHYSTDETFAFGDLCPRTASELIEPEVTIEKVKCIIKTLKSTANGSDNISAFILKKLSDTNLEFIIKIIEYSFKHGIFPDMWKNVRVTPMPKVVSNEYRPISIISNVSKICERLVFESLNEHLKNIKFLSDQQFGFRRNYSTQCMLLCLQHAIKSQMDRQQFVTLVSLDLKKAFDTVNRQLLLDKLSCIGVHGSMFQWFNSYLTNRRQFIHLQDKMSSVELNNIGVPQGSILGPLLFEIFIMDIFKLNICGKLFAYADDMYLVVYGKSQTEMESSIILQKYQRKLEET</sequence>
<dbReference type="PANTHER" id="PTHR19446">
    <property type="entry name" value="REVERSE TRANSCRIPTASES"/>
    <property type="match status" value="1"/>
</dbReference>
<evidence type="ECO:0000259" key="1">
    <source>
        <dbReference type="PROSITE" id="PS50878"/>
    </source>
</evidence>
<dbReference type="GO" id="GO:0071897">
    <property type="term" value="P:DNA biosynthetic process"/>
    <property type="evidence" value="ECO:0007669"/>
    <property type="project" value="UniProtKB-ARBA"/>
</dbReference>
<comment type="caution">
    <text evidence="2">The sequence shown here is derived from an EMBL/GenBank/DDBJ whole genome shotgun (WGS) entry which is preliminary data.</text>
</comment>
<dbReference type="VEuPathDB" id="VectorBase:LDEU008452"/>
<feature type="domain" description="Reverse transcriptase" evidence="1">
    <location>
        <begin position="145"/>
        <end position="362"/>
    </location>
</feature>
<dbReference type="STRING" id="299467.A0A443S7R6"/>
<evidence type="ECO:0000313" key="2">
    <source>
        <dbReference type="EMBL" id="RWS23588.1"/>
    </source>
</evidence>
<dbReference type="CDD" id="cd01650">
    <property type="entry name" value="RT_nLTR_like"/>
    <property type="match status" value="1"/>
</dbReference>
<evidence type="ECO:0000313" key="3">
    <source>
        <dbReference type="Proteomes" id="UP000288716"/>
    </source>
</evidence>
<reference evidence="2 3" key="1">
    <citation type="journal article" date="2018" name="Gigascience">
        <title>Genomes of trombidid mites reveal novel predicted allergens and laterally-transferred genes associated with secondary metabolism.</title>
        <authorList>
            <person name="Dong X."/>
            <person name="Chaisiri K."/>
            <person name="Xia D."/>
            <person name="Armstrong S.D."/>
            <person name="Fang Y."/>
            <person name="Donnelly M.J."/>
            <person name="Kadowaki T."/>
            <person name="McGarry J.W."/>
            <person name="Darby A.C."/>
            <person name="Makepeace B.L."/>
        </authorList>
    </citation>
    <scope>NUCLEOTIDE SEQUENCE [LARGE SCALE GENOMIC DNA]</scope>
    <source>
        <strain evidence="2">UoL-UT</strain>
    </source>
</reference>
<dbReference type="OrthoDB" id="6515679at2759"/>
<dbReference type="AlphaFoldDB" id="A0A443S7R6"/>
<dbReference type="PROSITE" id="PS50878">
    <property type="entry name" value="RT_POL"/>
    <property type="match status" value="1"/>
</dbReference>
<protein>
    <recommendedName>
        <fullName evidence="1">Reverse transcriptase domain-containing protein</fullName>
    </recommendedName>
</protein>
<dbReference type="Pfam" id="PF00078">
    <property type="entry name" value="RVT_1"/>
    <property type="match status" value="1"/>
</dbReference>
<gene>
    <name evidence="2" type="ORF">B4U80_06052</name>
</gene>
<organism evidence="2 3">
    <name type="scientific">Leptotrombidium deliense</name>
    <dbReference type="NCBI Taxonomy" id="299467"/>
    <lineage>
        <taxon>Eukaryota</taxon>
        <taxon>Metazoa</taxon>
        <taxon>Ecdysozoa</taxon>
        <taxon>Arthropoda</taxon>
        <taxon>Chelicerata</taxon>
        <taxon>Arachnida</taxon>
        <taxon>Acari</taxon>
        <taxon>Acariformes</taxon>
        <taxon>Trombidiformes</taxon>
        <taxon>Prostigmata</taxon>
        <taxon>Anystina</taxon>
        <taxon>Parasitengona</taxon>
        <taxon>Trombiculoidea</taxon>
        <taxon>Trombiculidae</taxon>
        <taxon>Leptotrombidium</taxon>
    </lineage>
</organism>
<dbReference type="InterPro" id="IPR000477">
    <property type="entry name" value="RT_dom"/>
</dbReference>
<proteinExistence type="predicted"/>